<gene>
    <name evidence="1" type="ORF">RDI58_024016</name>
</gene>
<name>A0AAN8SXF8_SOLBU</name>
<keyword evidence="2" id="KW-1185">Reference proteome</keyword>
<evidence type="ECO:0000313" key="1">
    <source>
        <dbReference type="EMBL" id="KAK6777299.1"/>
    </source>
</evidence>
<reference evidence="1 2" key="1">
    <citation type="submission" date="2024-02" db="EMBL/GenBank/DDBJ databases">
        <title>de novo genome assembly of Solanum bulbocastanum strain 11H21.</title>
        <authorList>
            <person name="Hosaka A.J."/>
        </authorList>
    </citation>
    <scope>NUCLEOTIDE SEQUENCE [LARGE SCALE GENOMIC DNA]</scope>
    <source>
        <tissue evidence="1">Young leaves</tissue>
    </source>
</reference>
<proteinExistence type="predicted"/>
<comment type="caution">
    <text evidence="1">The sequence shown here is derived from an EMBL/GenBank/DDBJ whole genome shotgun (WGS) entry which is preliminary data.</text>
</comment>
<sequence length="16" mass="2051">MLVFLNFRFSTRRFIC</sequence>
<dbReference type="Proteomes" id="UP001371456">
    <property type="component" value="Unassembled WGS sequence"/>
</dbReference>
<protein>
    <submittedName>
        <fullName evidence="1">Uncharacterized protein</fullName>
    </submittedName>
</protein>
<dbReference type="EMBL" id="JBANQN010000010">
    <property type="protein sequence ID" value="KAK6777299.1"/>
    <property type="molecule type" value="Genomic_DNA"/>
</dbReference>
<dbReference type="AlphaFoldDB" id="A0AAN8SXF8"/>
<accession>A0AAN8SXF8</accession>
<organism evidence="1 2">
    <name type="scientific">Solanum bulbocastanum</name>
    <name type="common">Wild potato</name>
    <dbReference type="NCBI Taxonomy" id="147425"/>
    <lineage>
        <taxon>Eukaryota</taxon>
        <taxon>Viridiplantae</taxon>
        <taxon>Streptophyta</taxon>
        <taxon>Embryophyta</taxon>
        <taxon>Tracheophyta</taxon>
        <taxon>Spermatophyta</taxon>
        <taxon>Magnoliopsida</taxon>
        <taxon>eudicotyledons</taxon>
        <taxon>Gunneridae</taxon>
        <taxon>Pentapetalae</taxon>
        <taxon>asterids</taxon>
        <taxon>lamiids</taxon>
        <taxon>Solanales</taxon>
        <taxon>Solanaceae</taxon>
        <taxon>Solanoideae</taxon>
        <taxon>Solaneae</taxon>
        <taxon>Solanum</taxon>
    </lineage>
</organism>
<evidence type="ECO:0000313" key="2">
    <source>
        <dbReference type="Proteomes" id="UP001371456"/>
    </source>
</evidence>